<feature type="non-terminal residue" evidence="2">
    <location>
        <position position="1"/>
    </location>
</feature>
<proteinExistence type="predicted"/>
<feature type="domain" description="CHK kinase-like" evidence="1">
    <location>
        <begin position="30"/>
        <end position="235"/>
    </location>
</feature>
<dbReference type="Proteomes" id="UP001233999">
    <property type="component" value="Unassembled WGS sequence"/>
</dbReference>
<sequence>ETLDVFSKYYGSRTNRQNDINLEADDSAVLLMENLTLSGYKIRERRKGLNLKHMEFTVIKLAQFHALAIVLKLLKPQVFKDTILKTCEKFTLGIPQDHETNQKVTKNIIGYIKTISECVPYVEAVEKMIQEDMNMRKERIEALAIEPFATMVHNDFWVNNMMFKYEQYSNETNNLKNEEIPIAIKFIDFQITIYESPVRDLLFFLFTSSEDGLIDKYFDHLINLYHMKFITVLKTFDCDITPFSYKHFQEEINTIAPREFMHILYLLNPISADSENMEDISNFDKD</sequence>
<reference evidence="2" key="1">
    <citation type="journal article" date="2023" name="IScience">
        <title>Live-bearing cockroach genome reveals convergent evolutionary mechanisms linked to viviparity in insects and beyond.</title>
        <authorList>
            <person name="Fouks B."/>
            <person name="Harrison M.C."/>
            <person name="Mikhailova A.A."/>
            <person name="Marchal E."/>
            <person name="English S."/>
            <person name="Carruthers M."/>
            <person name="Jennings E.C."/>
            <person name="Chiamaka E.L."/>
            <person name="Frigard R.A."/>
            <person name="Pippel M."/>
            <person name="Attardo G.M."/>
            <person name="Benoit J.B."/>
            <person name="Bornberg-Bauer E."/>
            <person name="Tobe S.S."/>
        </authorList>
    </citation>
    <scope>NUCLEOTIDE SEQUENCE</scope>
    <source>
        <strain evidence="2">Stay&amp;Tobe</strain>
    </source>
</reference>
<keyword evidence="3" id="KW-1185">Reference proteome</keyword>
<evidence type="ECO:0000313" key="2">
    <source>
        <dbReference type="EMBL" id="KAJ9592866.1"/>
    </source>
</evidence>
<dbReference type="PANTHER" id="PTHR11012:SF55">
    <property type="entry name" value="BHLH DOMAIN-CONTAINING PROTEIN"/>
    <property type="match status" value="1"/>
</dbReference>
<dbReference type="InterPro" id="IPR015897">
    <property type="entry name" value="CHK_kinase-like"/>
</dbReference>
<comment type="caution">
    <text evidence="2">The sequence shown here is derived from an EMBL/GenBank/DDBJ whole genome shotgun (WGS) entry which is preliminary data.</text>
</comment>
<protein>
    <recommendedName>
        <fullName evidence="1">CHK kinase-like domain-containing protein</fullName>
    </recommendedName>
</protein>
<dbReference type="InterPro" id="IPR011009">
    <property type="entry name" value="Kinase-like_dom_sf"/>
</dbReference>
<dbReference type="InterPro" id="IPR004119">
    <property type="entry name" value="EcKL"/>
</dbReference>
<accession>A0AAD8A5K1</accession>
<evidence type="ECO:0000313" key="3">
    <source>
        <dbReference type="Proteomes" id="UP001233999"/>
    </source>
</evidence>
<dbReference type="Pfam" id="PF02958">
    <property type="entry name" value="EcKL"/>
    <property type="match status" value="1"/>
</dbReference>
<dbReference type="PANTHER" id="PTHR11012">
    <property type="entry name" value="PROTEIN KINASE-LIKE DOMAIN-CONTAINING"/>
    <property type="match status" value="1"/>
</dbReference>
<dbReference type="Gene3D" id="3.90.1200.10">
    <property type="match status" value="1"/>
</dbReference>
<organism evidence="2 3">
    <name type="scientific">Diploptera punctata</name>
    <name type="common">Pacific beetle cockroach</name>
    <dbReference type="NCBI Taxonomy" id="6984"/>
    <lineage>
        <taxon>Eukaryota</taxon>
        <taxon>Metazoa</taxon>
        <taxon>Ecdysozoa</taxon>
        <taxon>Arthropoda</taxon>
        <taxon>Hexapoda</taxon>
        <taxon>Insecta</taxon>
        <taxon>Pterygota</taxon>
        <taxon>Neoptera</taxon>
        <taxon>Polyneoptera</taxon>
        <taxon>Dictyoptera</taxon>
        <taxon>Blattodea</taxon>
        <taxon>Blaberoidea</taxon>
        <taxon>Blaberidae</taxon>
        <taxon>Diplopterinae</taxon>
        <taxon>Diploptera</taxon>
    </lineage>
</organism>
<dbReference type="SMART" id="SM00587">
    <property type="entry name" value="CHK"/>
    <property type="match status" value="1"/>
</dbReference>
<gene>
    <name evidence="2" type="ORF">L9F63_015444</name>
</gene>
<dbReference type="EMBL" id="JASPKZ010003799">
    <property type="protein sequence ID" value="KAJ9592866.1"/>
    <property type="molecule type" value="Genomic_DNA"/>
</dbReference>
<dbReference type="AlphaFoldDB" id="A0AAD8A5K1"/>
<reference evidence="2" key="2">
    <citation type="submission" date="2023-05" db="EMBL/GenBank/DDBJ databases">
        <authorList>
            <person name="Fouks B."/>
        </authorList>
    </citation>
    <scope>NUCLEOTIDE SEQUENCE</scope>
    <source>
        <strain evidence="2">Stay&amp;Tobe</strain>
        <tissue evidence="2">Testes</tissue>
    </source>
</reference>
<dbReference type="SUPFAM" id="SSF56112">
    <property type="entry name" value="Protein kinase-like (PK-like)"/>
    <property type="match status" value="1"/>
</dbReference>
<evidence type="ECO:0000259" key="1">
    <source>
        <dbReference type="SMART" id="SM00587"/>
    </source>
</evidence>
<name>A0AAD8A5K1_DIPPU</name>